<dbReference type="GO" id="GO:0009847">
    <property type="term" value="P:spore germination"/>
    <property type="evidence" value="ECO:0007669"/>
    <property type="project" value="InterPro"/>
</dbReference>
<protein>
    <submittedName>
        <fullName evidence="5">Spore germination protein</fullName>
    </submittedName>
</protein>
<gene>
    <name evidence="5" type="ORF">FE782_04960</name>
</gene>
<dbReference type="PANTHER" id="PTHR22550">
    <property type="entry name" value="SPORE GERMINATION PROTEIN"/>
    <property type="match status" value="1"/>
</dbReference>
<evidence type="ECO:0000256" key="2">
    <source>
        <dbReference type="ARBA" id="ARBA00023136"/>
    </source>
</evidence>
<feature type="region of interest" description="Disordered" evidence="3">
    <location>
        <begin position="21"/>
        <end position="57"/>
    </location>
</feature>
<dbReference type="PANTHER" id="PTHR22550:SF5">
    <property type="entry name" value="LEUCINE ZIPPER PROTEIN 4"/>
    <property type="match status" value="1"/>
</dbReference>
<dbReference type="OrthoDB" id="1726708at2"/>
<dbReference type="AlphaFoldDB" id="A0A5R9GJE9"/>
<keyword evidence="2 4" id="KW-0472">Membrane</keyword>
<dbReference type="InterPro" id="IPR004995">
    <property type="entry name" value="Spore_Ger"/>
</dbReference>
<comment type="similarity">
    <text evidence="1">Belongs to the GerABKA family.</text>
</comment>
<evidence type="ECO:0000256" key="1">
    <source>
        <dbReference type="ARBA" id="ARBA00005278"/>
    </source>
</evidence>
<keyword evidence="4" id="KW-0812">Transmembrane</keyword>
<feature type="transmembrane region" description="Helical" evidence="4">
    <location>
        <begin position="405"/>
        <end position="424"/>
    </location>
</feature>
<dbReference type="PIRSF" id="PIRSF005690">
    <property type="entry name" value="GerBA"/>
    <property type="match status" value="1"/>
</dbReference>
<feature type="transmembrane region" description="Helical" evidence="4">
    <location>
        <begin position="463"/>
        <end position="483"/>
    </location>
</feature>
<feature type="compositionally biased region" description="Basic and acidic residues" evidence="3">
    <location>
        <begin position="33"/>
        <end position="46"/>
    </location>
</feature>
<dbReference type="Proteomes" id="UP000309676">
    <property type="component" value="Unassembled WGS sequence"/>
</dbReference>
<accession>A0A5R9GJE9</accession>
<keyword evidence="4" id="KW-1133">Transmembrane helix</keyword>
<organism evidence="5 6">
    <name type="scientific">Paenibacillus antri</name>
    <dbReference type="NCBI Taxonomy" id="2582848"/>
    <lineage>
        <taxon>Bacteria</taxon>
        <taxon>Bacillati</taxon>
        <taxon>Bacillota</taxon>
        <taxon>Bacilli</taxon>
        <taxon>Bacillales</taxon>
        <taxon>Paenibacillaceae</taxon>
        <taxon>Paenibacillus</taxon>
    </lineage>
</organism>
<dbReference type="EMBL" id="VCIW01000002">
    <property type="protein sequence ID" value="TLS53624.1"/>
    <property type="molecule type" value="Genomic_DNA"/>
</dbReference>
<keyword evidence="6" id="KW-1185">Reference proteome</keyword>
<feature type="transmembrane region" description="Helical" evidence="4">
    <location>
        <begin position="380"/>
        <end position="398"/>
    </location>
</feature>
<dbReference type="Pfam" id="PF03323">
    <property type="entry name" value="GerA"/>
    <property type="match status" value="1"/>
</dbReference>
<comment type="caution">
    <text evidence="5">The sequence shown here is derived from an EMBL/GenBank/DDBJ whole genome shotgun (WGS) entry which is preliminary data.</text>
</comment>
<feature type="transmembrane region" description="Helical" evidence="4">
    <location>
        <begin position="338"/>
        <end position="360"/>
    </location>
</feature>
<dbReference type="InterPro" id="IPR050768">
    <property type="entry name" value="UPF0353/GerABKA_families"/>
</dbReference>
<evidence type="ECO:0000313" key="6">
    <source>
        <dbReference type="Proteomes" id="UP000309676"/>
    </source>
</evidence>
<proteinExistence type="inferred from homology"/>
<evidence type="ECO:0000256" key="3">
    <source>
        <dbReference type="SAM" id="MobiDB-lite"/>
    </source>
</evidence>
<name>A0A5R9GJE9_9BACL</name>
<dbReference type="RefSeq" id="WP_138192942.1">
    <property type="nucleotide sequence ID" value="NZ_VCIW01000002.1"/>
</dbReference>
<feature type="transmembrane region" description="Helical" evidence="4">
    <location>
        <begin position="430"/>
        <end position="451"/>
    </location>
</feature>
<evidence type="ECO:0000313" key="5">
    <source>
        <dbReference type="EMBL" id="TLS53624.1"/>
    </source>
</evidence>
<sequence>MKRKKMHSFFKQVKRAMFDPAAGTDRFSLGERSSPHLDSTRLRDPPEDPPDLTGDPAKDAEALQSLFGAPRNGDFLSSEIRLTNRSGQSFSVRLLFLRGMTDNRKIDDKIVRPLLEAALQTDRVKPETLADFLVHATPTATATSHARIKEAILDGAVAILTPGVRRAVLVQATKVEHRAVGDAKTELVIRGPHEGFVESLETNISLVRKILRSENLVTEYVPLQEFYQTKAAVMYLSDLANEKLVEEVKLRLEGIKMESIANTLVLQQLLEDKPNSLIPTLSVTERPDRASGAIIDGGVIVLSGHAPFAILCPTTLWTLFHTSEEIYTRTAYANFVRFVRLFATFFALFAPGVYIALVNFQPEMLPTDLMFHIAGNRELLPFPTLVEILLMELAFELIREAGIRIPSVIGSTIGIVGALILGQAAVQANLVSPLLVILVSITGLGSFAVPNQDLAYAVRLGRFLFLFLGSLLGFFGISLGVVFMLGHMVSLQSFGVPFLAPLYPHMSSNRDFIFRKQLWKQEEYGQFTRPKKLRRVRGAIRVWKNLWEDRSP</sequence>
<evidence type="ECO:0000256" key="4">
    <source>
        <dbReference type="SAM" id="Phobius"/>
    </source>
</evidence>
<reference evidence="5 6" key="1">
    <citation type="submission" date="2019-05" db="EMBL/GenBank/DDBJ databases">
        <authorList>
            <person name="Narsing Rao M.P."/>
            <person name="Li W.J."/>
        </authorList>
    </citation>
    <scope>NUCLEOTIDE SEQUENCE [LARGE SCALE GENOMIC DNA]</scope>
    <source>
        <strain evidence="5 6">SYSU_K30003</strain>
    </source>
</reference>
<dbReference type="GO" id="GO:0016020">
    <property type="term" value="C:membrane"/>
    <property type="evidence" value="ECO:0007669"/>
    <property type="project" value="InterPro"/>
</dbReference>